<dbReference type="KEGG" id="aqu:105314036"/>
<accession>A0A1X7U1F0</accession>
<gene>
    <name evidence="2" type="primary">105314036</name>
</gene>
<sequence length="172" mass="20694">MEKSVTSQDVFDSHTRMFEFYEYPPRFLVDQVHMLFIEQIREAMKATSDKMIELFPDREEDIQKSFTSFSTALRSDINKTMRRFQRYFNRNYCLPKNVPSEEKTKGTMLGRDFKEKINELYEEILTTESFNDMKREEIPQIEEQILIKESAKKEITEMKKQITTLQEMNVLN</sequence>
<organism evidence="2">
    <name type="scientific">Amphimedon queenslandica</name>
    <name type="common">Sponge</name>
    <dbReference type="NCBI Taxonomy" id="400682"/>
    <lineage>
        <taxon>Eukaryota</taxon>
        <taxon>Metazoa</taxon>
        <taxon>Porifera</taxon>
        <taxon>Demospongiae</taxon>
        <taxon>Heteroscleromorpha</taxon>
        <taxon>Haplosclerida</taxon>
        <taxon>Niphatidae</taxon>
        <taxon>Amphimedon</taxon>
    </lineage>
</organism>
<dbReference type="AlphaFoldDB" id="A0A1X7U1F0"/>
<name>A0A1X7U1F0_AMPQE</name>
<dbReference type="Proteomes" id="UP000007879">
    <property type="component" value="Unassembled WGS sequence"/>
</dbReference>
<protein>
    <recommendedName>
        <fullName evidence="4">Protein MIS12 homolog</fullName>
    </recommendedName>
</protein>
<reference evidence="3" key="1">
    <citation type="journal article" date="2010" name="Nature">
        <title>The Amphimedon queenslandica genome and the evolution of animal complexity.</title>
        <authorList>
            <person name="Srivastava M."/>
            <person name="Simakov O."/>
            <person name="Chapman J."/>
            <person name="Fahey B."/>
            <person name="Gauthier M.E."/>
            <person name="Mitros T."/>
            <person name="Richards G.S."/>
            <person name="Conaco C."/>
            <person name="Dacre M."/>
            <person name="Hellsten U."/>
            <person name="Larroux C."/>
            <person name="Putnam N.H."/>
            <person name="Stanke M."/>
            <person name="Adamska M."/>
            <person name="Darling A."/>
            <person name="Degnan S.M."/>
            <person name="Oakley T.H."/>
            <person name="Plachetzki D.C."/>
            <person name="Zhai Y."/>
            <person name="Adamski M."/>
            <person name="Calcino A."/>
            <person name="Cummins S.F."/>
            <person name="Goodstein D.M."/>
            <person name="Harris C."/>
            <person name="Jackson D.J."/>
            <person name="Leys S.P."/>
            <person name="Shu S."/>
            <person name="Woodcroft B.J."/>
            <person name="Vervoort M."/>
            <person name="Kosik K.S."/>
            <person name="Manning G."/>
            <person name="Degnan B.M."/>
            <person name="Rokhsar D.S."/>
        </authorList>
    </citation>
    <scope>NUCLEOTIDE SEQUENCE [LARGE SCALE GENOMIC DNA]</scope>
</reference>
<evidence type="ECO:0000313" key="3">
    <source>
        <dbReference type="Proteomes" id="UP000007879"/>
    </source>
</evidence>
<proteinExistence type="predicted"/>
<keyword evidence="1" id="KW-0175">Coiled coil</keyword>
<reference evidence="2" key="2">
    <citation type="submission" date="2017-05" db="UniProtKB">
        <authorList>
            <consortium name="EnsemblMetazoa"/>
        </authorList>
    </citation>
    <scope>IDENTIFICATION</scope>
</reference>
<keyword evidence="3" id="KW-1185">Reference proteome</keyword>
<feature type="coiled-coil region" evidence="1">
    <location>
        <begin position="141"/>
        <end position="168"/>
    </location>
</feature>
<dbReference type="InParanoid" id="A0A1X7U1F0"/>
<evidence type="ECO:0000313" key="2">
    <source>
        <dbReference type="EnsemblMetazoa" id="Aqu2.1.21682_001"/>
    </source>
</evidence>
<dbReference type="EnsemblMetazoa" id="XM_011407942.2">
    <property type="protein sequence ID" value="XP_011406244.1"/>
    <property type="gene ID" value="LOC105314036"/>
</dbReference>
<evidence type="ECO:0008006" key="4">
    <source>
        <dbReference type="Google" id="ProtNLM"/>
    </source>
</evidence>
<dbReference type="EnsemblMetazoa" id="Aqu2.1.21682_001">
    <property type="protein sequence ID" value="Aqu2.1.21682_001"/>
    <property type="gene ID" value="Aqu2.1.21682"/>
</dbReference>
<evidence type="ECO:0000256" key="1">
    <source>
        <dbReference type="SAM" id="Coils"/>
    </source>
</evidence>